<feature type="domain" description="Fibronectin type-III" evidence="20">
    <location>
        <begin position="1379"/>
        <end position="1478"/>
    </location>
</feature>
<feature type="compositionally biased region" description="Polar residues" evidence="16">
    <location>
        <begin position="2132"/>
        <end position="2159"/>
    </location>
</feature>
<dbReference type="FunFam" id="2.60.40.10:FF:000219">
    <property type="entry name" value="Down syndrome cell adhesion molecule homolog"/>
    <property type="match status" value="1"/>
</dbReference>
<keyword evidence="4 17" id="KW-0812">Transmembrane</keyword>
<dbReference type="InterPro" id="IPR036179">
    <property type="entry name" value="Ig-like_dom_sf"/>
</dbReference>
<dbReference type="InterPro" id="IPR007110">
    <property type="entry name" value="Ig-like_dom"/>
</dbReference>
<feature type="region of interest" description="Disordered" evidence="16">
    <location>
        <begin position="2106"/>
        <end position="2196"/>
    </location>
</feature>
<keyword evidence="6" id="KW-0677">Repeat</keyword>
<feature type="domain" description="Ig-like" evidence="19">
    <location>
        <begin position="894"/>
        <end position="974"/>
    </location>
</feature>
<dbReference type="Pfam" id="PF00041">
    <property type="entry name" value="fn3"/>
    <property type="match status" value="5"/>
</dbReference>
<dbReference type="InterPro" id="IPR003599">
    <property type="entry name" value="Ig_sub"/>
</dbReference>
<feature type="region of interest" description="Disordered" evidence="16">
    <location>
        <begin position="2232"/>
        <end position="2257"/>
    </location>
</feature>
<feature type="signal peptide" evidence="18">
    <location>
        <begin position="1"/>
        <end position="26"/>
    </location>
</feature>
<evidence type="ECO:0000256" key="4">
    <source>
        <dbReference type="ARBA" id="ARBA00022692"/>
    </source>
</evidence>
<evidence type="ECO:0000256" key="9">
    <source>
        <dbReference type="ARBA" id="ARBA00022989"/>
    </source>
</evidence>
<evidence type="ECO:0000259" key="20">
    <source>
        <dbReference type="PROSITE" id="PS50853"/>
    </source>
</evidence>
<comment type="subcellular location">
    <subcellularLocation>
        <location evidence="1">Cell membrane</location>
        <topology evidence="1">Single-pass type I membrane protein</topology>
    </subcellularLocation>
    <subcellularLocation>
        <location evidence="15">Synapse</location>
    </subcellularLocation>
</comment>
<feature type="compositionally biased region" description="Low complexity" evidence="16">
    <location>
        <begin position="2358"/>
        <end position="2367"/>
    </location>
</feature>
<dbReference type="Gene3D" id="2.60.40.10">
    <property type="entry name" value="Immunoglobulins"/>
    <property type="match status" value="18"/>
</dbReference>
<dbReference type="FunFam" id="2.60.40.10:FF:000172">
    <property type="entry name" value="Down syndrome cell adhesion molecule b"/>
    <property type="match status" value="1"/>
</dbReference>
<organism evidence="21 22">
    <name type="scientific">Channa argus</name>
    <name type="common">Northern snakehead</name>
    <name type="synonym">Ophicephalus argus</name>
    <dbReference type="NCBI Taxonomy" id="215402"/>
    <lineage>
        <taxon>Eukaryota</taxon>
        <taxon>Metazoa</taxon>
        <taxon>Chordata</taxon>
        <taxon>Craniata</taxon>
        <taxon>Vertebrata</taxon>
        <taxon>Euteleostomi</taxon>
        <taxon>Actinopterygii</taxon>
        <taxon>Neopterygii</taxon>
        <taxon>Teleostei</taxon>
        <taxon>Neoteleostei</taxon>
        <taxon>Acanthomorphata</taxon>
        <taxon>Anabantaria</taxon>
        <taxon>Anabantiformes</taxon>
        <taxon>Channoidei</taxon>
        <taxon>Channidae</taxon>
        <taxon>Channa</taxon>
    </lineage>
</organism>
<feature type="domain" description="Ig-like" evidence="19">
    <location>
        <begin position="702"/>
        <end position="787"/>
    </location>
</feature>
<dbReference type="EMBL" id="CM015733">
    <property type="protein sequence ID" value="KAF3705913.1"/>
    <property type="molecule type" value="Genomic_DNA"/>
</dbReference>
<dbReference type="InterPro" id="IPR000920">
    <property type="entry name" value="Myelin_P0-rel"/>
</dbReference>
<dbReference type="FunFam" id="2.60.40.10:FF:000229">
    <property type="entry name" value="Down syndrome cell adhesion molecule homolog"/>
    <property type="match status" value="1"/>
</dbReference>
<dbReference type="GO" id="GO:0005886">
    <property type="term" value="C:plasma membrane"/>
    <property type="evidence" value="ECO:0007669"/>
    <property type="project" value="UniProtKB-SubCell"/>
</dbReference>
<feature type="compositionally biased region" description="Polar residues" evidence="16">
    <location>
        <begin position="2232"/>
        <end position="2254"/>
    </location>
</feature>
<dbReference type="Pfam" id="PF13927">
    <property type="entry name" value="Ig_3"/>
    <property type="match status" value="3"/>
</dbReference>
<evidence type="ECO:0000256" key="6">
    <source>
        <dbReference type="ARBA" id="ARBA00022737"/>
    </source>
</evidence>
<dbReference type="SMART" id="SM00406">
    <property type="entry name" value="IGv"/>
    <property type="match status" value="5"/>
</dbReference>
<dbReference type="Pfam" id="PF07679">
    <property type="entry name" value="I-set"/>
    <property type="match status" value="5"/>
</dbReference>
<dbReference type="SUPFAM" id="SSF49265">
    <property type="entry name" value="Fibronectin type III"/>
    <property type="match status" value="3"/>
</dbReference>
<evidence type="ECO:0000256" key="14">
    <source>
        <dbReference type="ARBA" id="ARBA00023319"/>
    </source>
</evidence>
<dbReference type="SUPFAM" id="SSF48726">
    <property type="entry name" value="Immunoglobulin"/>
    <property type="match status" value="12"/>
</dbReference>
<evidence type="ECO:0000256" key="15">
    <source>
        <dbReference type="ARBA" id="ARBA00034103"/>
    </source>
</evidence>
<feature type="chain" id="PRO_5026090158" evidence="18">
    <location>
        <begin position="27"/>
        <end position="2431"/>
    </location>
</feature>
<dbReference type="PANTHER" id="PTHR44170:SF53">
    <property type="entry name" value="DS CELL ADHESION MOLECULE LIKE 1"/>
    <property type="match status" value="1"/>
</dbReference>
<evidence type="ECO:0000256" key="13">
    <source>
        <dbReference type="ARBA" id="ARBA00023180"/>
    </source>
</evidence>
<feature type="transmembrane region" description="Helical" evidence="17">
    <location>
        <begin position="315"/>
        <end position="336"/>
    </location>
</feature>
<dbReference type="InterPro" id="IPR003598">
    <property type="entry name" value="Ig_sub2"/>
</dbReference>
<dbReference type="Pfam" id="PF07686">
    <property type="entry name" value="V-set"/>
    <property type="match status" value="2"/>
</dbReference>
<feature type="domain" description="Ig-like" evidence="19">
    <location>
        <begin position="1080"/>
        <end position="1174"/>
    </location>
</feature>
<comment type="similarity">
    <text evidence="2">Belongs to the myelin P0 protein family.</text>
</comment>
<dbReference type="FunFam" id="2.60.40.10:FF:000193">
    <property type="entry name" value="Myelin protein zero-like 1 like"/>
    <property type="match status" value="1"/>
</dbReference>
<feature type="domain" description="Ig-like" evidence="19">
    <location>
        <begin position="796"/>
        <end position="889"/>
    </location>
</feature>
<keyword evidence="7" id="KW-0130">Cell adhesion</keyword>
<dbReference type="PROSITE" id="PS50853">
    <property type="entry name" value="FN3"/>
    <property type="match status" value="6"/>
</dbReference>
<evidence type="ECO:0000256" key="11">
    <source>
        <dbReference type="ARBA" id="ARBA00023136"/>
    </source>
</evidence>
<dbReference type="SMART" id="SM00409">
    <property type="entry name" value="IG"/>
    <property type="match status" value="12"/>
</dbReference>
<accession>A0A6G1QUE1</accession>
<dbReference type="GO" id="GO:0045202">
    <property type="term" value="C:synapse"/>
    <property type="evidence" value="ECO:0007669"/>
    <property type="project" value="UniProtKB-SubCell"/>
</dbReference>
<feature type="region of interest" description="Disordered" evidence="16">
    <location>
        <begin position="2351"/>
        <end position="2410"/>
    </location>
</feature>
<protein>
    <submittedName>
        <fullName evidence="21">Down syndrome cell adhesion molecule-like protein 1</fullName>
    </submittedName>
</protein>
<keyword evidence="3" id="KW-1003">Cell membrane</keyword>
<evidence type="ECO:0000256" key="1">
    <source>
        <dbReference type="ARBA" id="ARBA00004251"/>
    </source>
</evidence>
<dbReference type="GO" id="GO:0007399">
    <property type="term" value="P:nervous system development"/>
    <property type="evidence" value="ECO:0007669"/>
    <property type="project" value="UniProtKB-KW"/>
</dbReference>
<feature type="domain" description="Ig-like" evidence="19">
    <location>
        <begin position="1178"/>
        <end position="1275"/>
    </location>
</feature>
<feature type="compositionally biased region" description="Acidic residues" evidence="16">
    <location>
        <begin position="150"/>
        <end position="160"/>
    </location>
</feature>
<dbReference type="Pfam" id="PF25059">
    <property type="entry name" value="FN3_DSCAM-DSCAML_C"/>
    <property type="match status" value="1"/>
</dbReference>
<evidence type="ECO:0000256" key="7">
    <source>
        <dbReference type="ARBA" id="ARBA00022889"/>
    </source>
</evidence>
<dbReference type="GO" id="GO:0098609">
    <property type="term" value="P:cell-cell adhesion"/>
    <property type="evidence" value="ECO:0007669"/>
    <property type="project" value="TreeGrafter"/>
</dbReference>
<dbReference type="FunFam" id="2.60.40.10:FF:000141">
    <property type="entry name" value="Down syndrome cell adhesion molecule a"/>
    <property type="match status" value="1"/>
</dbReference>
<keyword evidence="12" id="KW-1015">Disulfide bond</keyword>
<evidence type="ECO:0000259" key="19">
    <source>
        <dbReference type="PROSITE" id="PS50835"/>
    </source>
</evidence>
<feature type="domain" description="Fibronectin type-III" evidence="20">
    <location>
        <begin position="1872"/>
        <end position="1963"/>
    </location>
</feature>
<dbReference type="CDD" id="cd05734">
    <property type="entry name" value="Ig_DSCAM"/>
    <property type="match status" value="1"/>
</dbReference>
<dbReference type="InterPro" id="IPR013783">
    <property type="entry name" value="Ig-like_fold"/>
</dbReference>
<reference evidence="21 22" key="1">
    <citation type="submission" date="2019-02" db="EMBL/GenBank/DDBJ databases">
        <title>Opniocepnalus argus genome.</title>
        <authorList>
            <person name="Zhou C."/>
            <person name="Xiao S."/>
        </authorList>
    </citation>
    <scope>NUCLEOTIDE SEQUENCE [LARGE SCALE GENOMIC DNA]</scope>
    <source>
        <strain evidence="21">OARG1902GOOAL</strain>
        <tissue evidence="21">Muscle</tissue>
    </source>
</reference>
<evidence type="ECO:0000256" key="17">
    <source>
        <dbReference type="SAM" id="Phobius"/>
    </source>
</evidence>
<evidence type="ECO:0000313" key="22">
    <source>
        <dbReference type="Proteomes" id="UP000503349"/>
    </source>
</evidence>
<feature type="compositionally biased region" description="Polar residues" evidence="16">
    <location>
        <begin position="2167"/>
        <end position="2181"/>
    </location>
</feature>
<feature type="transmembrane region" description="Helical" evidence="17">
    <location>
        <begin position="1982"/>
        <end position="2002"/>
    </location>
</feature>
<dbReference type="InterPro" id="IPR036116">
    <property type="entry name" value="FN3_sf"/>
</dbReference>
<dbReference type="PRINTS" id="PR00213">
    <property type="entry name" value="MYELINP0"/>
</dbReference>
<dbReference type="InterPro" id="IPR013098">
    <property type="entry name" value="Ig_I-set"/>
</dbReference>
<feature type="domain" description="Fibronectin type-III" evidence="20">
    <location>
        <begin position="1773"/>
        <end position="1867"/>
    </location>
</feature>
<feature type="domain" description="Fibronectin type-III" evidence="20">
    <location>
        <begin position="1483"/>
        <end position="1579"/>
    </location>
</feature>
<evidence type="ECO:0000256" key="2">
    <source>
        <dbReference type="ARBA" id="ARBA00007180"/>
    </source>
</evidence>
<evidence type="ECO:0000256" key="10">
    <source>
        <dbReference type="ARBA" id="ARBA00023018"/>
    </source>
</evidence>
<keyword evidence="5 18" id="KW-0732">Signal</keyword>
<evidence type="ECO:0000256" key="12">
    <source>
        <dbReference type="ARBA" id="ARBA00023157"/>
    </source>
</evidence>
<feature type="domain" description="Ig-like" evidence="19">
    <location>
        <begin position="614"/>
        <end position="694"/>
    </location>
</feature>
<feature type="domain" description="Fibronectin type-III" evidence="20">
    <location>
        <begin position="1277"/>
        <end position="1374"/>
    </location>
</feature>
<dbReference type="PANTHER" id="PTHR44170">
    <property type="entry name" value="PROTEIN SIDEKICK"/>
    <property type="match status" value="1"/>
</dbReference>
<keyword evidence="11 17" id="KW-0472">Membrane</keyword>
<keyword evidence="14" id="KW-0393">Immunoglobulin domain</keyword>
<evidence type="ECO:0000256" key="3">
    <source>
        <dbReference type="ARBA" id="ARBA00022475"/>
    </source>
</evidence>
<feature type="domain" description="Ig-like" evidence="19">
    <location>
        <begin position="490"/>
        <end position="605"/>
    </location>
</feature>
<feature type="domain" description="Ig-like" evidence="19">
    <location>
        <begin position="1679"/>
        <end position="1771"/>
    </location>
</feature>
<dbReference type="InterPro" id="IPR003961">
    <property type="entry name" value="FN3_dom"/>
</dbReference>
<feature type="domain" description="Ig-like" evidence="19">
    <location>
        <begin position="184"/>
        <end position="300"/>
    </location>
</feature>
<feature type="domain" description="Fibronectin type-III" evidence="20">
    <location>
        <begin position="1583"/>
        <end position="1677"/>
    </location>
</feature>
<feature type="domain" description="Ig-like" evidence="19">
    <location>
        <begin position="19"/>
        <end position="144"/>
    </location>
</feature>
<dbReference type="InterPro" id="IPR056754">
    <property type="entry name" value="DSCAM/DSCAML_C"/>
</dbReference>
<dbReference type="FunFam" id="2.60.40.10:FF:000017">
    <property type="entry name" value="Down syndrome cell adhesion molecule b"/>
    <property type="match status" value="2"/>
</dbReference>
<keyword evidence="22" id="KW-1185">Reference proteome</keyword>
<evidence type="ECO:0000256" key="18">
    <source>
        <dbReference type="SAM" id="SignalP"/>
    </source>
</evidence>
<dbReference type="FunFam" id="2.60.40.10:FF:001868">
    <property type="entry name" value="Down syndrome cell adhesion molecule"/>
    <property type="match status" value="1"/>
</dbReference>
<feature type="region of interest" description="Disordered" evidence="16">
    <location>
        <begin position="145"/>
        <end position="175"/>
    </location>
</feature>
<keyword evidence="9 17" id="KW-1133">Transmembrane helix</keyword>
<dbReference type="FunFam" id="2.60.40.10:FF:000264">
    <property type="entry name" value="Down syndrome cell adhesion molecule like 1"/>
    <property type="match status" value="1"/>
</dbReference>
<evidence type="ECO:0000256" key="16">
    <source>
        <dbReference type="SAM" id="MobiDB-lite"/>
    </source>
</evidence>
<dbReference type="FunFam" id="2.60.40.10:FF:000333">
    <property type="entry name" value="Down syndrome cell adhesion molecule"/>
    <property type="match status" value="1"/>
</dbReference>
<keyword evidence="13" id="KW-0325">Glycoprotein</keyword>
<feature type="domain" description="Ig-like" evidence="19">
    <location>
        <begin position="396"/>
        <end position="483"/>
    </location>
</feature>
<sequence>MFYPMYRIWLLLLLVALVPGVRVVSGIDIYTPGEIEVVNGTDVKLKCTFSSRQPVTLQTVTVSWNFRGINSQSDESVFYFHEEAFPPDGRFKDRVVWSGDVMKQDASITLQKVQPSFNGTYICQVRNRPDVHGNNGEIVLRVVNKGPESGDGEEGEEELGEATRGGVKRSDGGEKENKAGVWYSQALEMSVGKVPSLEAVNGSTVMLPCTYSSCIGIKNLYFNWQFNENGTMQKVCDSVIPTEGVEPEVTIYRERVEFVGKNHDNNISILLWNITFEDAGQYTCFGRNPKEKDKNHSAIFVLTVVDELRVVDNTLTIIIASAVGGGIALLMGFMLLKNFTLFVLSKLEEKNKECLVSSSGIDNTENGLSGSKVHSEDVGSIRLYFVNASLQRVTYSSSVGVSLPCPAGGTPSAILRWYLATGDDIYDVPHIRHVHANGTLQLYPFSPSAYNSYIHDNDYFCTAENQAGKIRSPNIRIKAATVTHLQHREPYTVRVADQRSMRGNVAVFKCLIPAAVQEYVSVVSWERDTVSITPDPQLLNLRPPVTAMARNRYLWPSAGNRFSLTSFGALYISDVQKEDALSTYRCITKHKYSGETRQSNGARLSVMDPSESSPTILDSFQAGEVYAGQSIELPCIAGGYPSPTVRWLKDGRPLPSDAHWTRRLTGLTISDLRQEDSGSYACEVTNSFGSKEVSGQLHVIDPLRVTLSPKNLKTGISSTLFFTCTVEGSPEYTITWYRNTEPIIPDQHISIQGQHNDTLQITAAQKFHSGAYQCFASRKGHTAQDFSIILLEDGTPRIVSSFSERVVNTGEPFSLMCAAKGAPPPSITWTLDDEPVVRDSTYKTSQYTLSDGLTVSHVNVSSPLIRDGGVYRCVARNSAGSAEYQARINVRGPPRIRPMRDITAVAGRNTYITCRVIGYPYYSIKWLKDGMQLPDNHRQVVFENGTLRLTDVQKGADEGTYLCSVLIQPQVSINQTVHVTVKVPPLIQPFDIPSTSVGKLMYIACVVSSGDMPIRITWHKDGQLIVPGSASGVAIETKEFMSSLQISKVTLKHNGNYTCIASNAAATVSWERQLIVTVPPRFVVQPNNQDCIYGKAGVLNCSVEGYPPPKVMWKHAKGVGNPQQYHPVPLTGRIQIMSNGSLLIRHVLEDDRGYYLCQASNGVGSDISKSMILTVKIPAMITSHPNTTMARKGQTKELNCTARGEQPIIIRWERGDTVIDAERNPRYSIIINKKGDEVISTLKLNPAERGDSVFFSCHAINSYGEGRGLIQLTVQEPPDPPELEVREVKDRSMNLRWIQRFDGNSIITSYDIEYKNKSDSWDHMYTTRNISPTNNQANIVELHPACVYSIRMYSYNKIGRSLPSKELTISTEEAPPDGPPMDVILQPMTSQSIRVTWRSPKKELQNGVIRGYQIGYRENGPGSNGQYSIVEMKATGDSEVYTLDNLKKFAQYGVVVQAFNRAGTGPSSTEINATTLEDVPSEPPQNVRAISVTSDEAVITWAEPPRLTLHGVLKGYRVVFWSLFPDGEWGEMQNITTTREQVELRGLEKFTNYSVQVLAYTQAGDGVRSNVLYIQTREDLPGPPAGIKAVPSSPSSVVVSWLPPHKPNGVIRKYTIYCSSPGSGQPAPSEYEANPEMLFYRITHLTRGKQYHIWAAAVTTAGRGNISAKVTVEPAGKVPAKILSFGGTVTTPWMKEVRLPCSSVGEPAPTIKWTKDSEDSAIPVTADSQRQILSNGTLVLRSVKAEDSGYYTCTATNTLGFDTIIVNLVVQVPPDQPRLIVSTTSTSSITLAWIPGDNGGSSIRGFVLQYSVDNTEEWRDVFISSSERSFRLDNLRCGTWYKVKLAAKNSVGSGRISEIIEAKTHGREPVFNKDQPLLTHINSTHAGLNLQGWTSGGCPITDLMLDFRPKGTWAWQTVKANSTSQLFLSELHEATWYELKMKACNSAGCGNQSSQFATTDYDGSTIPPIKSARGEGDDVKKLFSIGSPVILVTLGVALLFIIRKKRKEKRLKRLRDAKSLAEMLISKNNRSIDTPVKGPPQGPRLHIDIPRVQLLIEDKEGIKQIGEDKAAVPVTDTEFSQSVNPQNFCTGVSLHHQALIQNSGPLIDMSDIRPGTNPVSRKSIKSAHSSRNRYSSQWTLSRPSQSQSTASARTLTSDWRTMGSHGITATESDSYSASLSQDTDKGRNSMVSTESASSTYEELARAYEHAKLEEHLQHAKFTITECFISDSSSDQMTTGTNDPADSMTSLSTPSEPGICRFTASPPKPQDYDRGKNVAVPIPHRANKSEFCNLPLYMKTDPFFRKQGELHDPCPAVPPREASIRSLTQRACHTQGRHKTLDPAKQQALTLGHSGLGSLGSSSGTATLPQRTLTMPSSNTAATASTSSTSSNPINSNKVGGSRDSLLESSSSALGRLQKQSVGAYSKSYTLV</sequence>
<dbReference type="FunFam" id="2.60.40.10:FF:000120">
    <property type="entry name" value="Down syndrome cell adhesion molecule like 1"/>
    <property type="match status" value="1"/>
</dbReference>
<feature type="compositionally biased region" description="Basic residues" evidence="16">
    <location>
        <begin position="2122"/>
        <end position="2131"/>
    </location>
</feature>
<feature type="domain" description="Ig-like" evidence="19">
    <location>
        <begin position="984"/>
        <end position="1069"/>
    </location>
</feature>
<dbReference type="SMART" id="SM00060">
    <property type="entry name" value="FN3"/>
    <property type="match status" value="6"/>
</dbReference>
<dbReference type="FunFam" id="2.60.40.10:FF:000215">
    <property type="entry name" value="Down syndrome cell adhesion molecule a"/>
    <property type="match status" value="1"/>
</dbReference>
<dbReference type="PROSITE" id="PS50835">
    <property type="entry name" value="IG_LIKE"/>
    <property type="match status" value="12"/>
</dbReference>
<dbReference type="Proteomes" id="UP000503349">
    <property type="component" value="Chromosome 22"/>
</dbReference>
<feature type="compositionally biased region" description="Low complexity" evidence="16">
    <location>
        <begin position="2376"/>
        <end position="2410"/>
    </location>
</feature>
<dbReference type="CDD" id="cd00063">
    <property type="entry name" value="FN3"/>
    <property type="match status" value="6"/>
</dbReference>
<evidence type="ECO:0000256" key="8">
    <source>
        <dbReference type="ARBA" id="ARBA00022902"/>
    </source>
</evidence>
<reference evidence="22" key="2">
    <citation type="submission" date="2019-02" db="EMBL/GenBank/DDBJ databases">
        <title>Opniocepnalus argus Var Kimnra genome.</title>
        <authorList>
            <person name="Zhou C."/>
            <person name="Xiao S."/>
        </authorList>
    </citation>
    <scope>NUCLEOTIDE SEQUENCE [LARGE SCALE GENOMIC DNA]</scope>
</reference>
<proteinExistence type="inferred from homology"/>
<dbReference type="FunFam" id="2.60.40.10:FF:000104">
    <property type="entry name" value="Down syndrome cell adhesion molecule b"/>
    <property type="match status" value="1"/>
</dbReference>
<dbReference type="FunFam" id="2.60.40.10:FF:000477">
    <property type="entry name" value="DS cell adhesion molecule like 1"/>
    <property type="match status" value="1"/>
</dbReference>
<evidence type="ECO:0000256" key="5">
    <source>
        <dbReference type="ARBA" id="ARBA00022729"/>
    </source>
</evidence>
<name>A0A6G1QUE1_CHAAH</name>
<gene>
    <name evidence="21" type="ORF">EXN66_Car021604</name>
</gene>
<evidence type="ECO:0000313" key="21">
    <source>
        <dbReference type="EMBL" id="KAF3705913.1"/>
    </source>
</evidence>
<dbReference type="FunFam" id="2.60.40.10:FF:000176">
    <property type="entry name" value="Down syndrome cell adhesion molecule a"/>
    <property type="match status" value="1"/>
</dbReference>
<dbReference type="SMART" id="SM00408">
    <property type="entry name" value="IGc2"/>
    <property type="match status" value="11"/>
</dbReference>
<dbReference type="CDD" id="cd00096">
    <property type="entry name" value="Ig"/>
    <property type="match status" value="1"/>
</dbReference>
<dbReference type="FunFam" id="2.60.40.10:FF:000167">
    <property type="entry name" value="Down syndrome cell adhesion molecule b"/>
    <property type="match status" value="1"/>
</dbReference>
<dbReference type="InterPro" id="IPR013106">
    <property type="entry name" value="Ig_V-set"/>
</dbReference>
<keyword evidence="8" id="KW-0524">Neurogenesis</keyword>
<keyword evidence="10" id="KW-0770">Synapse</keyword>